<dbReference type="RefSeq" id="WP_073391428.1">
    <property type="nucleotide sequence ID" value="NZ_FQVU01000004.1"/>
</dbReference>
<evidence type="ECO:0000259" key="1">
    <source>
        <dbReference type="PROSITE" id="PS51725"/>
    </source>
</evidence>
<dbReference type="PROSITE" id="PS51725">
    <property type="entry name" value="ABM"/>
    <property type="match status" value="1"/>
</dbReference>
<protein>
    <submittedName>
        <fullName evidence="2">Quinol monooxygenase YgiN</fullName>
    </submittedName>
</protein>
<keyword evidence="2" id="KW-0560">Oxidoreductase</keyword>
<keyword evidence="2" id="KW-0503">Monooxygenase</keyword>
<dbReference type="AlphaFoldDB" id="A0A1M5PY43"/>
<keyword evidence="3" id="KW-1185">Reference proteome</keyword>
<sequence length="100" mass="11548">MSITVILDMTIKPELLDEFLQRFDENLPDSRAFEGCEYVDVYTADDNEARVVCIEGWTSLERFQAYGAWRAEQGDVEAFQKYYDGVPNLVRLDARDVTRG</sequence>
<dbReference type="Proteomes" id="UP000186132">
    <property type="component" value="Unassembled WGS sequence"/>
</dbReference>
<dbReference type="InterPro" id="IPR011008">
    <property type="entry name" value="Dimeric_a/b-barrel"/>
</dbReference>
<organism evidence="2 3">
    <name type="scientific">Jatrophihabitans endophyticus</name>
    <dbReference type="NCBI Taxonomy" id="1206085"/>
    <lineage>
        <taxon>Bacteria</taxon>
        <taxon>Bacillati</taxon>
        <taxon>Actinomycetota</taxon>
        <taxon>Actinomycetes</taxon>
        <taxon>Jatrophihabitantales</taxon>
        <taxon>Jatrophihabitantaceae</taxon>
        <taxon>Jatrophihabitans</taxon>
    </lineage>
</organism>
<dbReference type="Pfam" id="PF03992">
    <property type="entry name" value="ABM"/>
    <property type="match status" value="1"/>
</dbReference>
<dbReference type="Gene3D" id="3.30.70.100">
    <property type="match status" value="1"/>
</dbReference>
<accession>A0A1M5PY43</accession>
<dbReference type="InterPro" id="IPR007138">
    <property type="entry name" value="ABM_dom"/>
</dbReference>
<proteinExistence type="predicted"/>
<evidence type="ECO:0000313" key="2">
    <source>
        <dbReference type="EMBL" id="SHH06572.1"/>
    </source>
</evidence>
<feature type="domain" description="ABM" evidence="1">
    <location>
        <begin position="3"/>
        <end position="98"/>
    </location>
</feature>
<dbReference type="SUPFAM" id="SSF54909">
    <property type="entry name" value="Dimeric alpha+beta barrel"/>
    <property type="match status" value="1"/>
</dbReference>
<dbReference type="EMBL" id="FQVU01000004">
    <property type="protein sequence ID" value="SHH06572.1"/>
    <property type="molecule type" value="Genomic_DNA"/>
</dbReference>
<dbReference type="GO" id="GO:0004497">
    <property type="term" value="F:monooxygenase activity"/>
    <property type="evidence" value="ECO:0007669"/>
    <property type="project" value="UniProtKB-KW"/>
</dbReference>
<dbReference type="OrthoDB" id="7867302at2"/>
<dbReference type="STRING" id="1206085.SAMN05443575_3229"/>
<name>A0A1M5PY43_9ACTN</name>
<reference evidence="2 3" key="1">
    <citation type="submission" date="2016-11" db="EMBL/GenBank/DDBJ databases">
        <authorList>
            <person name="Jaros S."/>
            <person name="Januszkiewicz K."/>
            <person name="Wedrychowicz H."/>
        </authorList>
    </citation>
    <scope>NUCLEOTIDE SEQUENCE [LARGE SCALE GENOMIC DNA]</scope>
    <source>
        <strain evidence="2 3">DSM 45627</strain>
    </source>
</reference>
<gene>
    <name evidence="2" type="ORF">SAMN05443575_3229</name>
</gene>
<evidence type="ECO:0000313" key="3">
    <source>
        <dbReference type="Proteomes" id="UP000186132"/>
    </source>
</evidence>